<feature type="transmembrane region" description="Helical" evidence="1">
    <location>
        <begin position="66"/>
        <end position="84"/>
    </location>
</feature>
<evidence type="ECO:0000256" key="1">
    <source>
        <dbReference type="SAM" id="Phobius"/>
    </source>
</evidence>
<name>A0A9D3AK26_9FIRM</name>
<dbReference type="Proteomes" id="UP000813420">
    <property type="component" value="Unassembled WGS sequence"/>
</dbReference>
<feature type="domain" description="Sensor histidine kinase NatK-like C-terminal" evidence="2">
    <location>
        <begin position="348"/>
        <end position="446"/>
    </location>
</feature>
<reference evidence="3" key="1">
    <citation type="journal article" date="2021" name="PeerJ">
        <title>Extensive microbial diversity within the chicken gut microbiome revealed by metagenomics and culture.</title>
        <authorList>
            <person name="Gilroy R."/>
            <person name="Ravi A."/>
            <person name="Getino M."/>
            <person name="Pursley I."/>
            <person name="Horton D.L."/>
            <person name="Alikhan N.F."/>
            <person name="Baker D."/>
            <person name="Gharbi K."/>
            <person name="Hall N."/>
            <person name="Watson M."/>
            <person name="Adriaenssens E.M."/>
            <person name="Foster-Nyarko E."/>
            <person name="Jarju S."/>
            <person name="Secka A."/>
            <person name="Antonio M."/>
            <person name="Oren A."/>
            <person name="Chaudhuri R.R."/>
            <person name="La Ragione R."/>
            <person name="Hildebrand F."/>
            <person name="Pallen M.J."/>
        </authorList>
    </citation>
    <scope>NUCLEOTIDE SEQUENCE</scope>
    <source>
        <strain evidence="3">USAMLcec4-12693</strain>
    </source>
</reference>
<dbReference type="RefSeq" id="WP_277272550.1">
    <property type="nucleotide sequence ID" value="NZ_DYXE01000092.1"/>
</dbReference>
<dbReference type="GO" id="GO:0042802">
    <property type="term" value="F:identical protein binding"/>
    <property type="evidence" value="ECO:0007669"/>
    <property type="project" value="TreeGrafter"/>
</dbReference>
<evidence type="ECO:0000313" key="4">
    <source>
        <dbReference type="Proteomes" id="UP000813420"/>
    </source>
</evidence>
<sequence>MEFTFISAFLMNVPILLASYLVNLALTGALLYRKPDLQRAAVLLIPYILFVAIPATWLFLQDLVGYFGAFILETYLEVTGWAMAMKHIYRVRWGSAFATAALTVFLYGTFQELTGFFLTGNYDLTVPGDLAAYMTGECIGVLIPAVFVVWFIIRSRLFEEYAGFLSEDSGGKTGKILLFLIPAARNLAVEISNEHMVLNNSNPMVSILLLLLIYGVFNYMFRCKMQDRKLEEQKLNLSQQKLYIQNLESVQKEVRLFRHDFKNMMAGASLQARDGNLTAVQEFISEVTGDFERQVGRQIFQISQIGNIGLTELKGLLILKMTELQKKEIPFRLEVPFPFEHPGIPERELCRAAGILLDNAAEAAGLLEDGEVTAVFEEGEEVIRIMIRNPVIEEVPVSRIWKDGYSTKGEGRGTGLTSFQRIVERYENVASLTRQEDGYFIQELKIMKRGGKTYGSHLSL</sequence>
<feature type="transmembrane region" description="Helical" evidence="1">
    <location>
        <begin position="41"/>
        <end position="60"/>
    </location>
</feature>
<accession>A0A9D3AK26</accession>
<keyword evidence="1" id="KW-0472">Membrane</keyword>
<comment type="caution">
    <text evidence="3">The sequence shown here is derived from an EMBL/GenBank/DDBJ whole genome shotgun (WGS) entry which is preliminary data.</text>
</comment>
<feature type="transmembrane region" description="Helical" evidence="1">
    <location>
        <begin position="130"/>
        <end position="153"/>
    </location>
</feature>
<dbReference type="SUPFAM" id="SSF55874">
    <property type="entry name" value="ATPase domain of HSP90 chaperone/DNA topoisomerase II/histidine kinase"/>
    <property type="match status" value="1"/>
</dbReference>
<reference evidence="3" key="2">
    <citation type="submission" date="2021-09" db="EMBL/GenBank/DDBJ databases">
        <authorList>
            <person name="Gilroy R."/>
        </authorList>
    </citation>
    <scope>NUCLEOTIDE SEQUENCE</scope>
    <source>
        <strain evidence="3">USAMLcec4-12693</strain>
    </source>
</reference>
<organism evidence="3 4">
    <name type="scientific">Merdimonas faecis</name>
    <dbReference type="NCBI Taxonomy" id="1653435"/>
    <lineage>
        <taxon>Bacteria</taxon>
        <taxon>Bacillati</taxon>
        <taxon>Bacillota</taxon>
        <taxon>Clostridia</taxon>
        <taxon>Lachnospirales</taxon>
        <taxon>Lachnospiraceae</taxon>
        <taxon>Merdimonas</taxon>
    </lineage>
</organism>
<dbReference type="EMBL" id="DYXE01000092">
    <property type="protein sequence ID" value="HJH50912.1"/>
    <property type="molecule type" value="Genomic_DNA"/>
</dbReference>
<dbReference type="InterPro" id="IPR036890">
    <property type="entry name" value="HATPase_C_sf"/>
</dbReference>
<proteinExistence type="predicted"/>
<evidence type="ECO:0000259" key="2">
    <source>
        <dbReference type="Pfam" id="PF14501"/>
    </source>
</evidence>
<dbReference type="InterPro" id="IPR032834">
    <property type="entry name" value="NatK-like_C"/>
</dbReference>
<dbReference type="PANTHER" id="PTHR40448">
    <property type="entry name" value="TWO-COMPONENT SENSOR HISTIDINE KINASE"/>
    <property type="match status" value="1"/>
</dbReference>
<gene>
    <name evidence="3" type="ORF">K8V39_11725</name>
</gene>
<keyword evidence="1" id="KW-1133">Transmembrane helix</keyword>
<dbReference type="Pfam" id="PF14501">
    <property type="entry name" value="HATPase_c_5"/>
    <property type="match status" value="1"/>
</dbReference>
<dbReference type="PANTHER" id="PTHR40448:SF1">
    <property type="entry name" value="TWO-COMPONENT SENSOR HISTIDINE KINASE"/>
    <property type="match status" value="1"/>
</dbReference>
<dbReference type="Gene3D" id="3.30.565.10">
    <property type="entry name" value="Histidine kinase-like ATPase, C-terminal domain"/>
    <property type="match status" value="1"/>
</dbReference>
<keyword evidence="1" id="KW-0812">Transmembrane</keyword>
<dbReference type="AlphaFoldDB" id="A0A9D3AK26"/>
<evidence type="ECO:0000313" key="3">
    <source>
        <dbReference type="EMBL" id="HJH50912.1"/>
    </source>
</evidence>
<feature type="transmembrane region" description="Helical" evidence="1">
    <location>
        <begin position="91"/>
        <end position="110"/>
    </location>
</feature>
<protein>
    <submittedName>
        <fullName evidence="3">GHKL domain-containing protein</fullName>
    </submittedName>
</protein>
<feature type="transmembrane region" description="Helical" evidence="1">
    <location>
        <begin position="6"/>
        <end position="32"/>
    </location>
</feature>
<feature type="transmembrane region" description="Helical" evidence="1">
    <location>
        <begin position="204"/>
        <end position="221"/>
    </location>
</feature>